<dbReference type="InterPro" id="IPR032675">
    <property type="entry name" value="LRR_dom_sf"/>
</dbReference>
<reference evidence="2" key="1">
    <citation type="submission" date="2024-04" db="EMBL/GenBank/DDBJ databases">
        <authorList>
            <person name="Shaw F."/>
            <person name="Minotto A."/>
        </authorList>
    </citation>
    <scope>NUCLEOTIDE SEQUENCE [LARGE SCALE GENOMIC DNA]</scope>
</reference>
<accession>A0ABP1CUH1</accession>
<proteinExistence type="predicted"/>
<dbReference type="Proteomes" id="UP001497453">
    <property type="component" value="Chromosome 10"/>
</dbReference>
<dbReference type="Gene3D" id="3.80.10.10">
    <property type="entry name" value="Ribonuclease Inhibitor"/>
    <property type="match status" value="1"/>
</dbReference>
<keyword evidence="2" id="KW-1185">Reference proteome</keyword>
<evidence type="ECO:0000313" key="1">
    <source>
        <dbReference type="EMBL" id="CAL1698169.1"/>
    </source>
</evidence>
<name>A0ABP1CUH1_9APHY</name>
<evidence type="ECO:0008006" key="3">
    <source>
        <dbReference type="Google" id="ProtNLM"/>
    </source>
</evidence>
<gene>
    <name evidence="1" type="ORF">GFSPODELE1_LOCUS2029</name>
</gene>
<protein>
    <recommendedName>
        <fullName evidence="3">F-box domain-containing protein</fullName>
    </recommendedName>
</protein>
<evidence type="ECO:0000313" key="2">
    <source>
        <dbReference type="Proteomes" id="UP001497453"/>
    </source>
</evidence>
<dbReference type="SUPFAM" id="SSF52047">
    <property type="entry name" value="RNI-like"/>
    <property type="match status" value="1"/>
</dbReference>
<organism evidence="1 2">
    <name type="scientific">Somion occarium</name>
    <dbReference type="NCBI Taxonomy" id="3059160"/>
    <lineage>
        <taxon>Eukaryota</taxon>
        <taxon>Fungi</taxon>
        <taxon>Dikarya</taxon>
        <taxon>Basidiomycota</taxon>
        <taxon>Agaricomycotina</taxon>
        <taxon>Agaricomycetes</taxon>
        <taxon>Polyporales</taxon>
        <taxon>Cerrenaceae</taxon>
        <taxon>Somion</taxon>
    </lineage>
</organism>
<dbReference type="EMBL" id="OZ037953">
    <property type="protein sequence ID" value="CAL1698169.1"/>
    <property type="molecule type" value="Genomic_DNA"/>
</dbReference>
<sequence>MIRFSKSCRLNAVHLFEVCFAPKTHHKCYGKASTVYTSAGCSGLDMRNIPIELVAEILSDAQYDDCLPSYKWLRNYALVCRAWCPYAQALLFRRVVLLNGSKQCERLTATLSGRYGKDIEHTAFLGRCVRTLILGMDHQEVYIDAILLCPNLVELDVKLFHAMFRVDSLRRLKQAAKFEALHIRSTFYRPLHQLLEASPSIQYLSLDIRSTRAGSERIRPLWKLRELRILCLPSVAPDILSWILPTSESRNSLEVLHVNETAASQIVSSTTCPNLRSLHVRSISPADLTFFPKLEELALHTLRPSGAVLSALPHTVRHLLIPSVVKGIHDVLQGIAAYQVASNGALVTLTYTRTSTSGHAMGESDVRALQQLCTPYDIEFRFMDPPYGTIRGEVEPLGNIGHFPRPIPISSRRKVLSTIQMDTPSIVSPRKNAVRRLASYTRDRTAMIRRGMAQSISD</sequence>